<sequence>MSPLSQMIDALIERAHSSSVDAISDMHCSDVLDIGTRQDQVCHDESAHSDTTPVNRVLDSALGALSGDYLHEAAFARPQQQALFLLHLIPLILNWIKQQGGLSAAVRALQNVGLQAQVASWVASGINARIMPEQLDHLFQQDQLEQLAQQYRIDVDTV</sequence>
<dbReference type="InterPro" id="IPR027405">
    <property type="entry name" value="YidB-like"/>
</dbReference>
<evidence type="ECO:0000313" key="2">
    <source>
        <dbReference type="Proteomes" id="UP001268610"/>
    </source>
</evidence>
<dbReference type="Pfam" id="PF20159">
    <property type="entry name" value="YidB"/>
    <property type="match status" value="1"/>
</dbReference>
<dbReference type="EMBL" id="JAVLSF010000462">
    <property type="protein sequence ID" value="MDR9778094.1"/>
    <property type="molecule type" value="Genomic_DNA"/>
</dbReference>
<comment type="caution">
    <text evidence="1">The sequence shown here is derived from an EMBL/GenBank/DDBJ whole genome shotgun (WGS) entry which is preliminary data.</text>
</comment>
<dbReference type="SUPFAM" id="SSF140804">
    <property type="entry name" value="YidB-like"/>
    <property type="match status" value="1"/>
</dbReference>
<name>A0AAJ2LRS8_9HYPH</name>
<organism evidence="1 2">
    <name type="scientific">Rhizobium hidalgonense</name>
    <dbReference type="NCBI Taxonomy" id="1538159"/>
    <lineage>
        <taxon>Bacteria</taxon>
        <taxon>Pseudomonadati</taxon>
        <taxon>Pseudomonadota</taxon>
        <taxon>Alphaproteobacteria</taxon>
        <taxon>Hyphomicrobiales</taxon>
        <taxon>Rhizobiaceae</taxon>
        <taxon>Rhizobium/Agrobacterium group</taxon>
        <taxon>Rhizobium</taxon>
    </lineage>
</organism>
<proteinExistence type="predicted"/>
<dbReference type="AlphaFoldDB" id="A0AAJ2LRS8"/>
<protein>
    <submittedName>
        <fullName evidence="1">YidB family protein</fullName>
    </submittedName>
</protein>
<reference evidence="1" key="1">
    <citation type="submission" date="2023-04" db="EMBL/GenBank/DDBJ databases">
        <title>Genomic characterization of faba bean (Vicia faba) microsymbionts in Mexican soils.</title>
        <authorList>
            <person name="Rivera Orduna F.N."/>
            <person name="Guevara-Luna J."/>
            <person name="Yan J."/>
            <person name="Arroyo-Herrera I."/>
            <person name="Li Y."/>
            <person name="Vasquez-Murrieta M.S."/>
            <person name="Wang E.T."/>
        </authorList>
    </citation>
    <scope>NUCLEOTIDE SEQUENCE</scope>
    <source>
        <strain evidence="1">CH26</strain>
    </source>
</reference>
<gene>
    <name evidence="1" type="ORF">RJJ65_36780</name>
</gene>
<dbReference type="Proteomes" id="UP001268610">
    <property type="component" value="Unassembled WGS sequence"/>
</dbReference>
<accession>A0AAJ2LRS8</accession>
<feature type="non-terminal residue" evidence="1">
    <location>
        <position position="158"/>
    </location>
</feature>
<evidence type="ECO:0000313" key="1">
    <source>
        <dbReference type="EMBL" id="MDR9778094.1"/>
    </source>
</evidence>
<dbReference type="RefSeq" id="WP_310866222.1">
    <property type="nucleotide sequence ID" value="NZ_JAVLSF010000462.1"/>
</dbReference>
<dbReference type="Gene3D" id="1.10.10.690">
    <property type="entry name" value="YidB-like"/>
    <property type="match status" value="1"/>
</dbReference>
<dbReference type="InterPro" id="IPR045372">
    <property type="entry name" value="YidB"/>
</dbReference>